<keyword evidence="4" id="KW-1185">Reference proteome</keyword>
<organism evidence="3 4">
    <name type="scientific">Nostocoides jenkinsii Ben 74</name>
    <dbReference type="NCBI Taxonomy" id="1193518"/>
    <lineage>
        <taxon>Bacteria</taxon>
        <taxon>Bacillati</taxon>
        <taxon>Actinomycetota</taxon>
        <taxon>Actinomycetes</taxon>
        <taxon>Micrococcales</taxon>
        <taxon>Intrasporangiaceae</taxon>
        <taxon>Nostocoides</taxon>
    </lineage>
</organism>
<comment type="similarity">
    <text evidence="1">Belongs to the short-chain fatty acyl-CoA assimilation regulator (ScfR) family.</text>
</comment>
<dbReference type="GO" id="GO:0003677">
    <property type="term" value="F:DNA binding"/>
    <property type="evidence" value="ECO:0007669"/>
    <property type="project" value="InterPro"/>
</dbReference>
<protein>
    <recommendedName>
        <fullName evidence="2">IrrE N-terminal-like domain-containing protein</fullName>
    </recommendedName>
</protein>
<dbReference type="Gene3D" id="1.10.10.2910">
    <property type="match status" value="1"/>
</dbReference>
<dbReference type="InterPro" id="IPR010359">
    <property type="entry name" value="IrrE_HExxH"/>
</dbReference>
<gene>
    <name evidence="3" type="ORF">BN13_800004</name>
</gene>
<dbReference type="AlphaFoldDB" id="A0A077MGD3"/>
<dbReference type="Gene3D" id="1.10.260.40">
    <property type="entry name" value="lambda repressor-like DNA-binding domains"/>
    <property type="match status" value="1"/>
</dbReference>
<comment type="caution">
    <text evidence="3">The sequence shown here is derived from an EMBL/GenBank/DDBJ whole genome shotgun (WGS) entry which is preliminary data.</text>
</comment>
<sequence length="391" mass="43818">MPETFTVFGDRVRWARHLRGLLAREVVDSLPVSSPTYSRIENSDMTEVDPVVAHSLALALSTPLGWLSAPPRAFATSSGTQFRANSRMTKGAQQTVTSWLTMYAELLATLDRVVTLPPTTFPFQTVLDADPRDAAQHVRATLRLRPDQPIDHLIRSLEKLGVFVGVVDFEEETHLRNHDASSSWFNLQSGRAAPVVLIRQHSSWERVRFSVAHEAGHLALHRQSSGPNREQEATEFAAELLLPSATLRAEWPRHVTVMGLLGLKERWGMSIAALIQHGYRNELLDDDRRVSLFKQLSNGRDPKTGERWRVREPGATSRTVERPLLVANAIEVGFGISPDLQAFLGELPPARSGEWYSEFLLNFATGWSRSMRAQLEAAATERLDNVLPLRR</sequence>
<dbReference type="Pfam" id="PF06114">
    <property type="entry name" value="Peptidase_M78"/>
    <property type="match status" value="1"/>
</dbReference>
<proteinExistence type="inferred from homology"/>
<evidence type="ECO:0000313" key="4">
    <source>
        <dbReference type="Proteomes" id="UP000035720"/>
    </source>
</evidence>
<dbReference type="InterPro" id="IPR052345">
    <property type="entry name" value="Rad_response_metalloprotease"/>
</dbReference>
<evidence type="ECO:0000313" key="3">
    <source>
        <dbReference type="EMBL" id="CCI54703.1"/>
    </source>
</evidence>
<evidence type="ECO:0000256" key="1">
    <source>
        <dbReference type="ARBA" id="ARBA00007227"/>
    </source>
</evidence>
<reference evidence="3 4" key="1">
    <citation type="journal article" date="2013" name="ISME J.">
        <title>A metabolic model for members of the genus Tetrasphaera involved in enhanced biological phosphorus removal.</title>
        <authorList>
            <person name="Kristiansen R."/>
            <person name="Nguyen H.T.T."/>
            <person name="Saunders A.M."/>
            <person name="Nielsen J.L."/>
            <person name="Wimmer R."/>
            <person name="Le V.Q."/>
            <person name="McIlroy S.J."/>
            <person name="Petrovski S."/>
            <person name="Seviour R.J."/>
            <person name="Calteau A."/>
            <person name="Nielsen K.L."/>
            <person name="Nielsen P.H."/>
        </authorList>
    </citation>
    <scope>NUCLEOTIDE SEQUENCE [LARGE SCALE GENOMIC DNA]</scope>
    <source>
        <strain evidence="3 4">Ben 74</strain>
    </source>
</reference>
<dbReference type="SUPFAM" id="SSF47413">
    <property type="entry name" value="lambda repressor-like DNA-binding domains"/>
    <property type="match status" value="1"/>
</dbReference>
<dbReference type="PANTHER" id="PTHR43236:SF1">
    <property type="entry name" value="BLL7220 PROTEIN"/>
    <property type="match status" value="1"/>
</dbReference>
<dbReference type="STRING" id="1193518.BN13_800004"/>
<dbReference type="Proteomes" id="UP000035720">
    <property type="component" value="Unassembled WGS sequence"/>
</dbReference>
<evidence type="ECO:0000259" key="2">
    <source>
        <dbReference type="Pfam" id="PF06114"/>
    </source>
</evidence>
<dbReference type="InterPro" id="IPR010982">
    <property type="entry name" value="Lambda_DNA-bd_dom_sf"/>
</dbReference>
<accession>A0A077MGD3</accession>
<dbReference type="EMBL" id="CAJC01000195">
    <property type="protein sequence ID" value="CCI54703.1"/>
    <property type="molecule type" value="Genomic_DNA"/>
</dbReference>
<dbReference type="OrthoDB" id="9794834at2"/>
<name>A0A077MGD3_9MICO</name>
<dbReference type="RefSeq" id="WP_048547294.1">
    <property type="nucleotide sequence ID" value="NZ_HF571038.1"/>
</dbReference>
<dbReference type="PANTHER" id="PTHR43236">
    <property type="entry name" value="ANTITOXIN HIGA1"/>
    <property type="match status" value="1"/>
</dbReference>
<dbReference type="CDD" id="cd00093">
    <property type="entry name" value="HTH_XRE"/>
    <property type="match status" value="1"/>
</dbReference>
<dbReference type="InterPro" id="IPR001387">
    <property type="entry name" value="Cro/C1-type_HTH"/>
</dbReference>
<feature type="domain" description="IrrE N-terminal-like" evidence="2">
    <location>
        <begin position="161"/>
        <end position="274"/>
    </location>
</feature>